<dbReference type="Gene3D" id="1.20.1600.10">
    <property type="entry name" value="Outer membrane efflux proteins (OEP)"/>
    <property type="match status" value="1"/>
</dbReference>
<dbReference type="GO" id="GO:1990281">
    <property type="term" value="C:efflux pump complex"/>
    <property type="evidence" value="ECO:0007669"/>
    <property type="project" value="TreeGrafter"/>
</dbReference>
<accession>A0A9D6Z3Y5</accession>
<comment type="subcellular location">
    <subcellularLocation>
        <location evidence="1">Cell outer membrane</location>
    </subcellularLocation>
</comment>
<dbReference type="PANTHER" id="PTHR30026">
    <property type="entry name" value="OUTER MEMBRANE PROTEIN TOLC"/>
    <property type="match status" value="1"/>
</dbReference>
<evidence type="ECO:0000256" key="1">
    <source>
        <dbReference type="ARBA" id="ARBA00004442"/>
    </source>
</evidence>
<evidence type="ECO:0000256" key="3">
    <source>
        <dbReference type="ARBA" id="ARBA00022692"/>
    </source>
</evidence>
<dbReference type="GO" id="GO:0009279">
    <property type="term" value="C:cell outer membrane"/>
    <property type="evidence" value="ECO:0007669"/>
    <property type="project" value="UniProtKB-SubCell"/>
</dbReference>
<dbReference type="AlphaFoldDB" id="A0A9D6Z3Y5"/>
<keyword evidence="2" id="KW-1134">Transmembrane beta strand</keyword>
<organism evidence="6 7">
    <name type="scientific">Desulfomonile tiedjei</name>
    <dbReference type="NCBI Taxonomy" id="2358"/>
    <lineage>
        <taxon>Bacteria</taxon>
        <taxon>Pseudomonadati</taxon>
        <taxon>Thermodesulfobacteriota</taxon>
        <taxon>Desulfomonilia</taxon>
        <taxon>Desulfomonilales</taxon>
        <taxon>Desulfomonilaceae</taxon>
        <taxon>Desulfomonile</taxon>
    </lineage>
</organism>
<dbReference type="GO" id="GO:0015288">
    <property type="term" value="F:porin activity"/>
    <property type="evidence" value="ECO:0007669"/>
    <property type="project" value="TreeGrafter"/>
</dbReference>
<proteinExistence type="predicted"/>
<dbReference type="PANTHER" id="PTHR30026:SF20">
    <property type="entry name" value="OUTER MEMBRANE PROTEIN TOLC"/>
    <property type="match status" value="1"/>
</dbReference>
<evidence type="ECO:0000256" key="4">
    <source>
        <dbReference type="ARBA" id="ARBA00023136"/>
    </source>
</evidence>
<sequence>MSCVRSSRRRTACGLSSKLIGQAVHKESGSGSSRDGFLSRVLLMAALCLTLTSCSTDWSFVRQQNASMVMSVYRARPLETVNGGKTVLTVHDCTRLALANSLDLQAVIWEERVRGRLAQASQLKMMPRMDGFYALSQRDRPSWSRSDVINQEGAWEVVGPGPATGVTNFSTGRERGWRNWNVQAAWSPMDALMAKYLHNIKSNEALYTSYQRVRVSQQLIGTVVSAFYRLLALNNALPKAQALETHRRDIVRDLEGLYKNAYVDSQEYLTAQNLFSEAKSLLSGIYVDVDKQRELLCAALNVSPCSYLKLDGFLAAPPTEMLDSCKLEAAALVNRPECYQADLTFANSVADTKRLMVKFFPRVDGFVGYFRDENKFFLNKNWIDGGMRITWDLMDVCANFLEHEAATDRIAKTDQDRAAISMGILTQVKLKTLDSIKSVERFKKMTELREQVKEAYRISTDVETAKMRGAPQSLIRITREKAECNRLQAEIDALLALGEVHAAIADLEASAGINYPVNTAIPQQVPSVLTQASNAPATAFKKAGNIARRLLPW</sequence>
<keyword evidence="5" id="KW-0998">Cell outer membrane</keyword>
<comment type="caution">
    <text evidence="6">The sequence shown here is derived from an EMBL/GenBank/DDBJ whole genome shotgun (WGS) entry which is preliminary data.</text>
</comment>
<dbReference type="SUPFAM" id="SSF56954">
    <property type="entry name" value="Outer membrane efflux proteins (OEP)"/>
    <property type="match status" value="1"/>
</dbReference>
<reference evidence="6" key="1">
    <citation type="submission" date="2020-07" db="EMBL/GenBank/DDBJ databases">
        <title>Huge and variable diversity of episymbiotic CPR bacteria and DPANN archaea in groundwater ecosystems.</title>
        <authorList>
            <person name="He C.Y."/>
            <person name="Keren R."/>
            <person name="Whittaker M."/>
            <person name="Farag I.F."/>
            <person name="Doudna J."/>
            <person name="Cate J.H.D."/>
            <person name="Banfield J.F."/>
        </authorList>
    </citation>
    <scope>NUCLEOTIDE SEQUENCE</scope>
    <source>
        <strain evidence="6">NC_groundwater_1664_Pr3_B-0.1um_52_9</strain>
    </source>
</reference>
<protein>
    <submittedName>
        <fullName evidence="6">TolC family protein</fullName>
    </submittedName>
</protein>
<keyword evidence="3" id="KW-0812">Transmembrane</keyword>
<evidence type="ECO:0000313" key="7">
    <source>
        <dbReference type="Proteomes" id="UP000807825"/>
    </source>
</evidence>
<keyword evidence="4" id="KW-0472">Membrane</keyword>
<name>A0A9D6Z3Y5_9BACT</name>
<evidence type="ECO:0000256" key="5">
    <source>
        <dbReference type="ARBA" id="ARBA00023237"/>
    </source>
</evidence>
<evidence type="ECO:0000313" key="6">
    <source>
        <dbReference type="EMBL" id="MBI5250032.1"/>
    </source>
</evidence>
<dbReference type="InterPro" id="IPR051906">
    <property type="entry name" value="TolC-like"/>
</dbReference>
<gene>
    <name evidence="6" type="ORF">HY912_11105</name>
</gene>
<dbReference type="Proteomes" id="UP000807825">
    <property type="component" value="Unassembled WGS sequence"/>
</dbReference>
<dbReference type="EMBL" id="JACRDE010000299">
    <property type="protein sequence ID" value="MBI5250032.1"/>
    <property type="molecule type" value="Genomic_DNA"/>
</dbReference>
<evidence type="ECO:0000256" key="2">
    <source>
        <dbReference type="ARBA" id="ARBA00022452"/>
    </source>
</evidence>
<dbReference type="GO" id="GO:0015562">
    <property type="term" value="F:efflux transmembrane transporter activity"/>
    <property type="evidence" value="ECO:0007669"/>
    <property type="project" value="TreeGrafter"/>
</dbReference>